<feature type="domain" description="FAD dependent oxidoreductase" evidence="2">
    <location>
        <begin position="2"/>
        <end position="345"/>
    </location>
</feature>
<gene>
    <name evidence="3" type="ORF">GRX66_08665</name>
</gene>
<dbReference type="EMBL" id="WUUU01000056">
    <property type="protein sequence ID" value="MXR20675.1"/>
    <property type="molecule type" value="Genomic_DNA"/>
</dbReference>
<dbReference type="AlphaFoldDB" id="A0A6B0SG13"/>
<protein>
    <submittedName>
        <fullName evidence="3">FAD-dependent oxidoreductase</fullName>
    </submittedName>
</protein>
<dbReference type="OrthoDB" id="168391at2157"/>
<sequence>MHVVIVGGGIVGMTLAAALATEPQTEVTLCERDVLGGGTTSASAAIFMTQQPRPEASDDAVRKLSWETYGPLVADGALSFEQVGRLTVAETNAYAADLRDAVEPLRELGYDAEWVDADALSKYGVAAADHEGALYTPEEGYFDVDELVEHFAAEARAAGAEIRTDEAVVDVQTDDAGVTAVETESAVVNADAVVNAAGPWATRVNDFVGVRTPLRHTVGPILVVEGADREVPFAVFESKRYVRPVGSDGAYVGKYLTDYADGEVRDPDAPTDVLDDFHDEAEAFLEASVPALTDTTVVDEWVGLRTVTPDGRPVVGESAVPGFYLAVGMSGQGVTLAPAVADVLSAQLTGGDHDLAEPMTPGRF</sequence>
<name>A0A6B0SG13_9EURY</name>
<dbReference type="SUPFAM" id="SSF51905">
    <property type="entry name" value="FAD/NAD(P)-binding domain"/>
    <property type="match status" value="1"/>
</dbReference>
<dbReference type="Gene3D" id="3.50.50.60">
    <property type="entry name" value="FAD/NAD(P)-binding domain"/>
    <property type="match status" value="1"/>
</dbReference>
<comment type="caution">
    <text evidence="3">The sequence shown here is derived from an EMBL/GenBank/DDBJ whole genome shotgun (WGS) entry which is preliminary data.</text>
</comment>
<evidence type="ECO:0000313" key="3">
    <source>
        <dbReference type="EMBL" id="MXR20675.1"/>
    </source>
</evidence>
<evidence type="ECO:0000259" key="2">
    <source>
        <dbReference type="Pfam" id="PF01266"/>
    </source>
</evidence>
<dbReference type="Proteomes" id="UP000471521">
    <property type="component" value="Unassembled WGS sequence"/>
</dbReference>
<dbReference type="GO" id="GO:0005737">
    <property type="term" value="C:cytoplasm"/>
    <property type="evidence" value="ECO:0007669"/>
    <property type="project" value="TreeGrafter"/>
</dbReference>
<evidence type="ECO:0000256" key="1">
    <source>
        <dbReference type="ARBA" id="ARBA00023002"/>
    </source>
</evidence>
<reference evidence="3 4" key="1">
    <citation type="submission" date="2019-12" db="EMBL/GenBank/DDBJ databases">
        <title>Isolation and characterization of three novel carbon monoxide-oxidizing members of Halobacteria from salione crusts and soils.</title>
        <authorList>
            <person name="Myers M.R."/>
            <person name="King G.M."/>
        </authorList>
    </citation>
    <scope>NUCLEOTIDE SEQUENCE [LARGE SCALE GENOMIC DNA]</scope>
    <source>
        <strain evidence="3 4">PCN9</strain>
    </source>
</reference>
<dbReference type="Gene3D" id="3.30.9.10">
    <property type="entry name" value="D-Amino Acid Oxidase, subunit A, domain 2"/>
    <property type="match status" value="1"/>
</dbReference>
<dbReference type="GO" id="GO:0016491">
    <property type="term" value="F:oxidoreductase activity"/>
    <property type="evidence" value="ECO:0007669"/>
    <property type="project" value="UniProtKB-KW"/>
</dbReference>
<proteinExistence type="predicted"/>
<dbReference type="PANTHER" id="PTHR13847:SF289">
    <property type="entry name" value="GLYCINE OXIDASE"/>
    <property type="match status" value="1"/>
</dbReference>
<evidence type="ECO:0000313" key="4">
    <source>
        <dbReference type="Proteomes" id="UP000471521"/>
    </source>
</evidence>
<keyword evidence="1" id="KW-0560">Oxidoreductase</keyword>
<dbReference type="InterPro" id="IPR006076">
    <property type="entry name" value="FAD-dep_OxRdtase"/>
</dbReference>
<dbReference type="PANTHER" id="PTHR13847">
    <property type="entry name" value="SARCOSINE DEHYDROGENASE-RELATED"/>
    <property type="match status" value="1"/>
</dbReference>
<keyword evidence="4" id="KW-1185">Reference proteome</keyword>
<dbReference type="Pfam" id="PF01266">
    <property type="entry name" value="DAO"/>
    <property type="match status" value="1"/>
</dbReference>
<organism evidence="3 4">
    <name type="scientific">Halobacterium bonnevillei</name>
    <dbReference type="NCBI Taxonomy" id="2692200"/>
    <lineage>
        <taxon>Archaea</taxon>
        <taxon>Methanobacteriati</taxon>
        <taxon>Methanobacteriota</taxon>
        <taxon>Stenosarchaea group</taxon>
        <taxon>Halobacteria</taxon>
        <taxon>Halobacteriales</taxon>
        <taxon>Halobacteriaceae</taxon>
        <taxon>Halobacterium</taxon>
    </lineage>
</organism>
<dbReference type="InterPro" id="IPR036188">
    <property type="entry name" value="FAD/NAD-bd_sf"/>
</dbReference>
<dbReference type="RefSeq" id="WP_159526205.1">
    <property type="nucleotide sequence ID" value="NZ_WUUU01000056.1"/>
</dbReference>
<accession>A0A6B0SG13</accession>